<evidence type="ECO:0000256" key="6">
    <source>
        <dbReference type="RuleBase" id="RU364082"/>
    </source>
</evidence>
<evidence type="ECO:0000256" key="1">
    <source>
        <dbReference type="ARBA" id="ARBA00004781"/>
    </source>
</evidence>
<comment type="pathway">
    <text evidence="1 6">Carbohydrate biosynthesis; dTDP-L-rhamnose biosynthesis.</text>
</comment>
<dbReference type="InterPro" id="IPR005913">
    <property type="entry name" value="dTDP_dehydrorham_reduct"/>
</dbReference>
<dbReference type="Gene3D" id="3.90.25.10">
    <property type="entry name" value="UDP-galactose 4-epimerase, domain 1"/>
    <property type="match status" value="1"/>
</dbReference>
<dbReference type="GO" id="GO:0008831">
    <property type="term" value="F:dTDP-4-dehydrorhamnose reductase activity"/>
    <property type="evidence" value="ECO:0007669"/>
    <property type="project" value="UniProtKB-EC"/>
</dbReference>
<dbReference type="AlphaFoldDB" id="A0A9D1MSW3"/>
<evidence type="ECO:0000313" key="9">
    <source>
        <dbReference type="Proteomes" id="UP000824142"/>
    </source>
</evidence>
<keyword evidence="6" id="KW-0521">NADP</keyword>
<evidence type="ECO:0000259" key="7">
    <source>
        <dbReference type="Pfam" id="PF04321"/>
    </source>
</evidence>
<organism evidence="8 9">
    <name type="scientific">Candidatus Enterousia avicola</name>
    <dbReference type="NCBI Taxonomy" id="2840787"/>
    <lineage>
        <taxon>Bacteria</taxon>
        <taxon>Pseudomonadati</taxon>
        <taxon>Pseudomonadota</taxon>
        <taxon>Alphaproteobacteria</taxon>
        <taxon>Candidatus Enterousia</taxon>
    </lineage>
</organism>
<dbReference type="SUPFAM" id="SSF51735">
    <property type="entry name" value="NAD(P)-binding Rossmann-fold domains"/>
    <property type="match status" value="1"/>
</dbReference>
<dbReference type="PANTHER" id="PTHR10491">
    <property type="entry name" value="DTDP-4-DEHYDRORHAMNOSE REDUCTASE"/>
    <property type="match status" value="1"/>
</dbReference>
<comment type="function">
    <text evidence="6">Catalyzes the reduction of dTDP-6-deoxy-L-lyxo-4-hexulose to yield dTDP-L-rhamnose.</text>
</comment>
<protein>
    <recommendedName>
        <fullName evidence="4 6">dTDP-4-dehydrorhamnose reductase</fullName>
        <ecNumber evidence="3 6">1.1.1.133</ecNumber>
    </recommendedName>
</protein>
<evidence type="ECO:0000256" key="4">
    <source>
        <dbReference type="ARBA" id="ARBA00017099"/>
    </source>
</evidence>
<dbReference type="Gene3D" id="3.40.50.720">
    <property type="entry name" value="NAD(P)-binding Rossmann-like Domain"/>
    <property type="match status" value="1"/>
</dbReference>
<comment type="catalytic activity">
    <reaction evidence="5 6">
        <text>dTDP-beta-L-rhamnose + NADP(+) = dTDP-4-dehydro-beta-L-rhamnose + NADPH + H(+)</text>
        <dbReference type="Rhea" id="RHEA:21796"/>
        <dbReference type="ChEBI" id="CHEBI:15378"/>
        <dbReference type="ChEBI" id="CHEBI:57510"/>
        <dbReference type="ChEBI" id="CHEBI:57783"/>
        <dbReference type="ChEBI" id="CHEBI:58349"/>
        <dbReference type="ChEBI" id="CHEBI:62830"/>
        <dbReference type="EC" id="1.1.1.133"/>
    </reaction>
</comment>
<dbReference type="InterPro" id="IPR029903">
    <property type="entry name" value="RmlD-like-bd"/>
</dbReference>
<evidence type="ECO:0000256" key="2">
    <source>
        <dbReference type="ARBA" id="ARBA00010944"/>
    </source>
</evidence>
<proteinExistence type="inferred from homology"/>
<comment type="caution">
    <text evidence="8">The sequence shown here is derived from an EMBL/GenBank/DDBJ whole genome shotgun (WGS) entry which is preliminary data.</text>
</comment>
<dbReference type="EC" id="1.1.1.133" evidence="3 6"/>
<dbReference type="GO" id="GO:0005829">
    <property type="term" value="C:cytosol"/>
    <property type="evidence" value="ECO:0007669"/>
    <property type="project" value="TreeGrafter"/>
</dbReference>
<dbReference type="EMBL" id="DVNO01000033">
    <property type="protein sequence ID" value="HIU65733.1"/>
    <property type="molecule type" value="Genomic_DNA"/>
</dbReference>
<reference evidence="8" key="1">
    <citation type="submission" date="2020-10" db="EMBL/GenBank/DDBJ databases">
        <authorList>
            <person name="Gilroy R."/>
        </authorList>
    </citation>
    <scope>NUCLEOTIDE SEQUENCE</scope>
    <source>
        <strain evidence="8">CHK136-897</strain>
    </source>
</reference>
<feature type="domain" description="RmlD-like substrate binding" evidence="7">
    <location>
        <begin position="3"/>
        <end position="273"/>
    </location>
</feature>
<dbReference type="Proteomes" id="UP000824142">
    <property type="component" value="Unassembled WGS sequence"/>
</dbReference>
<dbReference type="PANTHER" id="PTHR10491:SF4">
    <property type="entry name" value="METHIONINE ADENOSYLTRANSFERASE 2 SUBUNIT BETA"/>
    <property type="match status" value="1"/>
</dbReference>
<comment type="similarity">
    <text evidence="2 6">Belongs to the dTDP-4-dehydrorhamnose reductase family.</text>
</comment>
<dbReference type="NCBIfam" id="TIGR01214">
    <property type="entry name" value="rmlD"/>
    <property type="match status" value="1"/>
</dbReference>
<sequence>MFLITGCNGQLGKEIQKRLPDAIATDAGTLDITDFNAVQQFVSSNKIDTIINCAAYTAVDKAESDTELARQVNTVGPENLAKTGCKLVHISTDYVFDGTAHTPYKPTDATNPVSIYGKTKLAGEQAVLKHNNQAVIIRTAWLYSENGNNFVKTMLRLGKEKESLNVVYDQIGTPTYAADLADAIVKVLPKISQETCGVYHYTNEGVCSWYDFATAIMKLGERNCKVKPILSSEYPTAATRPFYSVLDKSKIKNTFNIDIPHWYDGLVRCIKKLEEEGTI</sequence>
<reference evidence="8" key="2">
    <citation type="journal article" date="2021" name="PeerJ">
        <title>Extensive microbial diversity within the chicken gut microbiome revealed by metagenomics and culture.</title>
        <authorList>
            <person name="Gilroy R."/>
            <person name="Ravi A."/>
            <person name="Getino M."/>
            <person name="Pursley I."/>
            <person name="Horton D.L."/>
            <person name="Alikhan N.F."/>
            <person name="Baker D."/>
            <person name="Gharbi K."/>
            <person name="Hall N."/>
            <person name="Watson M."/>
            <person name="Adriaenssens E.M."/>
            <person name="Foster-Nyarko E."/>
            <person name="Jarju S."/>
            <person name="Secka A."/>
            <person name="Antonio M."/>
            <person name="Oren A."/>
            <person name="Chaudhuri R.R."/>
            <person name="La Ragione R."/>
            <person name="Hildebrand F."/>
            <person name="Pallen M.J."/>
        </authorList>
    </citation>
    <scope>NUCLEOTIDE SEQUENCE</scope>
    <source>
        <strain evidence="8">CHK136-897</strain>
    </source>
</reference>
<accession>A0A9D1MSW3</accession>
<name>A0A9D1MSW3_9PROT</name>
<evidence type="ECO:0000256" key="5">
    <source>
        <dbReference type="ARBA" id="ARBA00048200"/>
    </source>
</evidence>
<comment type="cofactor">
    <cofactor evidence="6">
        <name>Mg(2+)</name>
        <dbReference type="ChEBI" id="CHEBI:18420"/>
    </cofactor>
    <text evidence="6">Binds 1 Mg(2+) ion per monomer.</text>
</comment>
<dbReference type="CDD" id="cd05254">
    <property type="entry name" value="dTDP_HR_like_SDR_e"/>
    <property type="match status" value="1"/>
</dbReference>
<evidence type="ECO:0000256" key="3">
    <source>
        <dbReference type="ARBA" id="ARBA00012929"/>
    </source>
</evidence>
<gene>
    <name evidence="8" type="primary">rfbD</name>
    <name evidence="8" type="ORF">IAC63_03810</name>
</gene>
<evidence type="ECO:0000313" key="8">
    <source>
        <dbReference type="EMBL" id="HIU65733.1"/>
    </source>
</evidence>
<dbReference type="GO" id="GO:0019305">
    <property type="term" value="P:dTDP-rhamnose biosynthetic process"/>
    <property type="evidence" value="ECO:0007669"/>
    <property type="project" value="TreeGrafter"/>
</dbReference>
<keyword evidence="6 8" id="KW-0560">Oxidoreductase</keyword>
<dbReference type="Pfam" id="PF04321">
    <property type="entry name" value="RmlD_sub_bind"/>
    <property type="match status" value="1"/>
</dbReference>
<dbReference type="InterPro" id="IPR036291">
    <property type="entry name" value="NAD(P)-bd_dom_sf"/>
</dbReference>